<feature type="compositionally biased region" description="Polar residues" evidence="1">
    <location>
        <begin position="127"/>
        <end position="136"/>
    </location>
</feature>
<accession>A0ABU0Z7D7</accession>
<organism evidence="2 3">
    <name type="scientific">Phytohabitans maris</name>
    <dbReference type="NCBI Taxonomy" id="3071409"/>
    <lineage>
        <taxon>Bacteria</taxon>
        <taxon>Bacillati</taxon>
        <taxon>Actinomycetota</taxon>
        <taxon>Actinomycetes</taxon>
        <taxon>Micromonosporales</taxon>
        <taxon>Micromonosporaceae</taxon>
    </lineage>
</organism>
<comment type="caution">
    <text evidence="2">The sequence shown here is derived from an EMBL/GenBank/DDBJ whole genome shotgun (WGS) entry which is preliminary data.</text>
</comment>
<reference evidence="2 3" key="1">
    <citation type="submission" date="2023-08" db="EMBL/GenBank/DDBJ databases">
        <title>Phytohabitans sansha sp. nov., isolated from marine sediment.</title>
        <authorList>
            <person name="Zhao Y."/>
            <person name="Yi K."/>
        </authorList>
    </citation>
    <scope>NUCLEOTIDE SEQUENCE [LARGE SCALE GENOMIC DNA]</scope>
    <source>
        <strain evidence="2 3">ZYX-F-186</strain>
    </source>
</reference>
<protein>
    <recommendedName>
        <fullName evidence="4">HTH iclR-type domain-containing protein</fullName>
    </recommendedName>
</protein>
<gene>
    <name evidence="2" type="ORF">RB614_00345</name>
</gene>
<proteinExistence type="predicted"/>
<dbReference type="RefSeq" id="WP_308710238.1">
    <property type="nucleotide sequence ID" value="NZ_JAVHUY010000001.1"/>
</dbReference>
<name>A0ABU0Z7D7_9ACTN</name>
<feature type="region of interest" description="Disordered" evidence="1">
    <location>
        <begin position="75"/>
        <end position="142"/>
    </location>
</feature>
<evidence type="ECO:0000313" key="3">
    <source>
        <dbReference type="Proteomes" id="UP001230908"/>
    </source>
</evidence>
<sequence>MTSRSAASLAAGKVREVAHAAGVSVGQAHDALAQLQQSGFLDPASKRLDRTDELLDYWAAAYLTGLGRRLEIATYSGDPSRPVSRPDPDQPVYLSSESAKGADIARSGSRRFATRKDPRQRGATPRGHSSTPTSWPAETPVSARSAGLGGHIMLDPTKCDPAQLDLVDVVVTELLAKSTRPGADDVMVVGARCRDVLQSALGHEFPLRATTDIDLGLAVANWRACEELTETLPLAGDTGIRYRVVSGDVDLMPFGPAEDPPSRCGHSRHRRPHSHVRACRALGRIAKDLLYQRLKVSQARDWPSSLERCRALVRAMELGMFTW</sequence>
<keyword evidence="3" id="KW-1185">Reference proteome</keyword>
<evidence type="ECO:0008006" key="4">
    <source>
        <dbReference type="Google" id="ProtNLM"/>
    </source>
</evidence>
<evidence type="ECO:0000256" key="1">
    <source>
        <dbReference type="SAM" id="MobiDB-lite"/>
    </source>
</evidence>
<dbReference type="EMBL" id="JAVHUY010000001">
    <property type="protein sequence ID" value="MDQ7902967.1"/>
    <property type="molecule type" value="Genomic_DNA"/>
</dbReference>
<dbReference type="Proteomes" id="UP001230908">
    <property type="component" value="Unassembled WGS sequence"/>
</dbReference>
<evidence type="ECO:0000313" key="2">
    <source>
        <dbReference type="EMBL" id="MDQ7902967.1"/>
    </source>
</evidence>